<feature type="transmembrane region" description="Helical" evidence="2">
    <location>
        <begin position="12"/>
        <end position="34"/>
    </location>
</feature>
<organism evidence="3 4">
    <name type="scientific">Ralstonia insidiosa</name>
    <dbReference type="NCBI Taxonomy" id="190721"/>
    <lineage>
        <taxon>Bacteria</taxon>
        <taxon>Pseudomonadati</taxon>
        <taxon>Pseudomonadota</taxon>
        <taxon>Betaproteobacteria</taxon>
        <taxon>Burkholderiales</taxon>
        <taxon>Burkholderiaceae</taxon>
        <taxon>Ralstonia</taxon>
    </lineage>
</organism>
<dbReference type="EMBL" id="JABBZM010000029">
    <property type="protein sequence ID" value="NMV41178.1"/>
    <property type="molecule type" value="Genomic_DNA"/>
</dbReference>
<name>A0A848PCB5_9RALS</name>
<feature type="region of interest" description="Disordered" evidence="1">
    <location>
        <begin position="86"/>
        <end position="140"/>
    </location>
</feature>
<evidence type="ECO:0000313" key="3">
    <source>
        <dbReference type="EMBL" id="NMV41178.1"/>
    </source>
</evidence>
<keyword evidence="2" id="KW-0472">Membrane</keyword>
<dbReference type="RefSeq" id="WP_169341525.1">
    <property type="nucleotide sequence ID" value="NZ_JABBZM010000029.1"/>
</dbReference>
<dbReference type="InterPro" id="IPR005498">
    <property type="entry name" value="T4SS_VirB10/TraB/TrbI"/>
</dbReference>
<keyword evidence="2" id="KW-0812">Transmembrane</keyword>
<accession>A0A848PCB5</accession>
<dbReference type="Proteomes" id="UP000575469">
    <property type="component" value="Unassembled WGS sequence"/>
</dbReference>
<protein>
    <submittedName>
        <fullName evidence="3">Conjugal transfer protein TraI</fullName>
    </submittedName>
</protein>
<dbReference type="CDD" id="cd16430">
    <property type="entry name" value="TraB"/>
    <property type="match status" value="1"/>
</dbReference>
<comment type="caution">
    <text evidence="3">The sequence shown here is derived from an EMBL/GenBank/DDBJ whole genome shotgun (WGS) entry which is preliminary data.</text>
</comment>
<reference evidence="3 4" key="1">
    <citation type="submission" date="2020-04" db="EMBL/GenBank/DDBJ databases">
        <title>Ralstonia insidiosa genome sequencing and assembly.</title>
        <authorList>
            <person name="Martins R.C.R."/>
            <person name="Perdigao-Neto L.V."/>
            <person name="Levin A.S.S."/>
            <person name="Costa S.F."/>
        </authorList>
    </citation>
    <scope>NUCLEOTIDE SEQUENCE [LARGE SCALE GENOMIC DNA]</scope>
    <source>
        <strain evidence="3 4">5047</strain>
    </source>
</reference>
<dbReference type="Pfam" id="PF03743">
    <property type="entry name" value="TrbI"/>
    <property type="match status" value="1"/>
</dbReference>
<feature type="compositionally biased region" description="Basic and acidic residues" evidence="1">
    <location>
        <begin position="86"/>
        <end position="105"/>
    </location>
</feature>
<evidence type="ECO:0000313" key="4">
    <source>
        <dbReference type="Proteomes" id="UP000575469"/>
    </source>
</evidence>
<evidence type="ECO:0000256" key="2">
    <source>
        <dbReference type="SAM" id="Phobius"/>
    </source>
</evidence>
<sequence length="441" mass="45930">MSDPNAQVKKRQLMLIGGTVTVILLLGAGGMFFFDNGPAVRAEKPKTVAITAPGTVDDKDAWRAQEAAKAQANADKLNELTQALKKQQDEQQKLKDELEKARKDGTSAPGGNKSADAATLNQKLPTANGSVLPPPTAKTGMSAATPLNSPLGQPLAEAPKRELELIQFNSSGTGGKDGSTGGTKTELIGFPVSESAKKYGQSGKENVKNSIEFIPAGSFVRVAMLNGADAPTGGQAQSNPLPIALHVLDTANLANKYKLDIRDCRFVAAAWGDLSSERMMGRTDTLTCIIDGETVEMQVKGQIIGEDGKAGVRGRLVTKQGQVLANALLAGIASGIGKAFQQSATTTSTSALGATSTIQPGDVGRAAIGSGVGNAGTALEQYYLKAADKLFPVIETDGGRTVEVLITKGAVYNGRAANIGNNYRGLLKRNGSNSRGYDDED</sequence>
<gene>
    <name evidence="3" type="ORF">HGR00_24995</name>
</gene>
<proteinExistence type="predicted"/>
<dbReference type="AlphaFoldDB" id="A0A848PCB5"/>
<feature type="compositionally biased region" description="Polar residues" evidence="1">
    <location>
        <begin position="119"/>
        <end position="129"/>
    </location>
</feature>
<keyword evidence="2" id="KW-1133">Transmembrane helix</keyword>
<evidence type="ECO:0000256" key="1">
    <source>
        <dbReference type="SAM" id="MobiDB-lite"/>
    </source>
</evidence>